<evidence type="ECO:0000256" key="1">
    <source>
        <dbReference type="ARBA" id="ARBA00000707"/>
    </source>
</evidence>
<feature type="compositionally biased region" description="Basic and acidic residues" evidence="7">
    <location>
        <begin position="3013"/>
        <end position="3028"/>
    </location>
</feature>
<dbReference type="Pfam" id="PF12340">
    <property type="entry name" value="DUF3638"/>
    <property type="match status" value="1"/>
</dbReference>
<dbReference type="InterPro" id="IPR022099">
    <property type="entry name" value="DUF3638"/>
</dbReference>
<feature type="domain" description="DUF3645" evidence="9">
    <location>
        <begin position="2543"/>
        <end position="2573"/>
    </location>
</feature>
<feature type="compositionally biased region" description="Acidic residues" evidence="7">
    <location>
        <begin position="3426"/>
        <end position="3439"/>
    </location>
</feature>
<feature type="region of interest" description="Disordered" evidence="7">
    <location>
        <begin position="3013"/>
        <end position="3040"/>
    </location>
</feature>
<evidence type="ECO:0000259" key="10">
    <source>
        <dbReference type="Pfam" id="PF20255"/>
    </source>
</evidence>
<dbReference type="GO" id="GO:0006508">
    <property type="term" value="P:proteolysis"/>
    <property type="evidence" value="ECO:0007669"/>
    <property type="project" value="UniProtKB-KW"/>
</dbReference>
<evidence type="ECO:0000313" key="12">
    <source>
        <dbReference type="Proteomes" id="UP001365542"/>
    </source>
</evidence>
<feature type="domain" description="DUF6606" evidence="10">
    <location>
        <begin position="97"/>
        <end position="366"/>
    </location>
</feature>
<keyword evidence="6" id="KW-0788">Thiol protease</keyword>
<keyword evidence="12" id="KW-1185">Reference proteome</keyword>
<dbReference type="PANTHER" id="PTHR13367">
    <property type="entry name" value="UBIQUITIN THIOESTERASE"/>
    <property type="match status" value="1"/>
</dbReference>
<evidence type="ECO:0000256" key="2">
    <source>
        <dbReference type="ARBA" id="ARBA00012759"/>
    </source>
</evidence>
<evidence type="ECO:0000256" key="5">
    <source>
        <dbReference type="ARBA" id="ARBA00022801"/>
    </source>
</evidence>
<dbReference type="InterPro" id="IPR051346">
    <property type="entry name" value="OTU_Deubiquitinase"/>
</dbReference>
<evidence type="ECO:0000313" key="11">
    <source>
        <dbReference type="EMBL" id="KAK6535550.1"/>
    </source>
</evidence>
<feature type="compositionally biased region" description="Acidic residues" evidence="7">
    <location>
        <begin position="3387"/>
        <end position="3400"/>
    </location>
</feature>
<feature type="compositionally biased region" description="Basic and acidic residues" evidence="7">
    <location>
        <begin position="3446"/>
        <end position="3457"/>
    </location>
</feature>
<feature type="compositionally biased region" description="Basic residues" evidence="7">
    <location>
        <begin position="45"/>
        <end position="54"/>
    </location>
</feature>
<reference evidence="11 12" key="1">
    <citation type="submission" date="2019-10" db="EMBL/GenBank/DDBJ databases">
        <authorList>
            <person name="Palmer J.M."/>
        </authorList>
    </citation>
    <scope>NUCLEOTIDE SEQUENCE [LARGE SCALE GENOMIC DNA]</scope>
    <source>
        <strain evidence="11 12">TWF694</strain>
    </source>
</reference>
<dbReference type="InterPro" id="IPR022105">
    <property type="entry name" value="DUF3645"/>
</dbReference>
<dbReference type="PANTHER" id="PTHR13367:SF34">
    <property type="match status" value="1"/>
</dbReference>
<feature type="region of interest" description="Disordered" evidence="7">
    <location>
        <begin position="1"/>
        <end position="82"/>
    </location>
</feature>
<keyword evidence="4" id="KW-0833">Ubl conjugation pathway</keyword>
<feature type="compositionally biased region" description="Acidic residues" evidence="7">
    <location>
        <begin position="3353"/>
        <end position="3377"/>
    </location>
</feature>
<feature type="region of interest" description="Disordered" evidence="7">
    <location>
        <begin position="1628"/>
        <end position="1650"/>
    </location>
</feature>
<dbReference type="Pfam" id="PF12359">
    <property type="entry name" value="DUF3645"/>
    <property type="match status" value="1"/>
</dbReference>
<protein>
    <recommendedName>
        <fullName evidence="2">ubiquitinyl hydrolase 1</fullName>
        <ecNumber evidence="2">3.4.19.12</ecNumber>
    </recommendedName>
</protein>
<dbReference type="InterPro" id="IPR046541">
    <property type="entry name" value="DUF6606"/>
</dbReference>
<gene>
    <name evidence="11" type="ORF">TWF694_002004</name>
</gene>
<dbReference type="Proteomes" id="UP001365542">
    <property type="component" value="Unassembled WGS sequence"/>
</dbReference>
<evidence type="ECO:0000259" key="9">
    <source>
        <dbReference type="Pfam" id="PF12359"/>
    </source>
</evidence>
<keyword evidence="5" id="KW-0378">Hydrolase</keyword>
<dbReference type="EMBL" id="JAVHJO010000010">
    <property type="protein sequence ID" value="KAK6535550.1"/>
    <property type="molecule type" value="Genomic_DNA"/>
</dbReference>
<feature type="compositionally biased region" description="Acidic residues" evidence="7">
    <location>
        <begin position="3313"/>
        <end position="3330"/>
    </location>
</feature>
<evidence type="ECO:0000256" key="6">
    <source>
        <dbReference type="ARBA" id="ARBA00022807"/>
    </source>
</evidence>
<accession>A0AAV9X4K9</accession>
<evidence type="ECO:0000259" key="8">
    <source>
        <dbReference type="Pfam" id="PF12340"/>
    </source>
</evidence>
<comment type="caution">
    <text evidence="11">The sequence shown here is derived from an EMBL/GenBank/DDBJ whole genome shotgun (WGS) entry which is preliminary data.</text>
</comment>
<dbReference type="EC" id="3.4.19.12" evidence="2"/>
<evidence type="ECO:0000256" key="3">
    <source>
        <dbReference type="ARBA" id="ARBA00022670"/>
    </source>
</evidence>
<feature type="region of interest" description="Disordered" evidence="7">
    <location>
        <begin position="3313"/>
        <end position="3457"/>
    </location>
</feature>
<dbReference type="GO" id="GO:0004843">
    <property type="term" value="F:cysteine-type deubiquitinase activity"/>
    <property type="evidence" value="ECO:0007669"/>
    <property type="project" value="UniProtKB-EC"/>
</dbReference>
<sequence length="3457" mass="396687">MAMRKRRLNSVLTEDDSELGPSRRPRLVDAAGEPNTSSSASPPLHSRRRRRRFSRQPQDSPSQERDLSLEDQPDPQPAPEASLNEAIQHSKSCFEILVNNVFLPPKLPDKAMDNKRLVKEADHYLTKLLFKAAEEFGTSLPADEYRWWAKVNKSLSTLVQLYEPDNEQEWLSSDKLGNVLQNMEQEDFVILNIRSQNAGLIIRKAPSEAVFESFEASPLADAVAECRKRLKCSFPGPRTAILLEKFQDPRTIAALSQFLASLDASPPPAAEITANTVNDSGAASPAYITHLLTGITRGIGSIKSEPNARICKRVADAVLGTERSVWRRSPFWLVVRVGLQTTLRRQTAQGYDAYKAFLIYFMSKMIQLGVREKLIAQDYLYIMGAKLARRVQKLDDLIPEFVRKEVVSAIDILSKSLKGKWDMFCQMDTKKIDWDPETLEIESDCQLQLPKSIGYISAVLDGDTSLTPEELTRLLFQPFAYVRINDPLNLPDDWNKASKKELAVRLMDIEAWVEHHIDDHINLFLSIMDQDEVSSADRELTKKAVIDLGRLFTRYFGVAVNQYEGSPENLSVAFLTGFEIWVAMEKVVLKLIPLLRQYRPEIEERELNSLVLPSRKLMQRLAKIQTYIMDREKKAQTQTRRSTLFKDTFSEASFQCLYYDNSPHHQDLREKVEAHARAARKVAKQAMKDVNKKFYDLQEQIHKMECDYTEKGRHRKRTICRRCILITECEKLVVPKHEWPLPADDEPLAKSLIFELDCPPHFAAWRDTTFKMLVNTSAILQFTETNPETKSQETLRTYVGLRDFYQDERTSGIIFASQNRGVGREGGAKVSLPATDMDIVADFSLHPRYWYFNSVGGHWVRDFFNLRGRWDKRMFSYKLPKNSIYKSLQFTLRRSDHQPNQILAIQYKCHPQLSSHEFIEYGSLRAGHRIQWFNIYKVLKGRALKLNNEEVGLLLLQASWEAGPAVRDMKNIYLRDTHRLLDRTAIIENLLRAIEEVLESVKMNWLEVVTVATLVGLTCRCLALTKGNQQATITQAMELIWRLRDISYSWVEELRASVKSDLDNDSRNDKLDYLMFCAAVCRMTYEVPEEHADYLLDGLTPGDEQEGRFEPRSLSIYLETAAIIRDNLPPKPEDVRPYFRHAIDRSTRLSHRWEKRVREFLLQNSAAIDLAIEKQWQPHERQAPWEVVGETNEHWLRTRTQALSGNQTHQISLNLLDGRILIDSIPFGRLPDEYTNHPVYERIFGGEVLVVAPSSIEGMQFETRFPMEGHKIHFALKNSELIVRSQKDGRIFELVPHIHFENDLCEPLVEEYTHWMDFANEEIQFRKLDDKWNIDSFSWKLSLLANYPLLTRFDDPKVHVVDIRSETSDQVQAIFGCLEDKSRILITCKKGEEDTREIVHIELARLNLKFSSKNKNFTCRNFSGFIVDENQDLGCFNGLANKLVLRKGDERMALVPFGDVIFRRAEELTQITVNGATSYQGYTVDKRLGRLVGNGSISSRLYQIYLHAVTSSPACQVDSLTGRTGTEEAASLLASGAVKSFQELDKIDIQYLHLISQLTPQRTFGTSTKKSAVKKGRIEQVVWNDGLSFNCQRDIFRVGAAQVIEHWMRIKRFIPVGQNLIEEPVIEDKQEDEDAAIEEGKEDKRTEEGVERGDDILLRRAACRNEVFYAWLEDTWSGTRTDERGSDDMSVFSFEDLNPIQDLSYTARDGTIQLDEDKEHLVCQLTKLLLSWTPGMLPPKIWATLKEFDVTGVKGNYTAAKLQVGGPLLKGTTGELWCGLFSICRTATREVDLYKLIFTLGTLIYRDGWDPTIVHALAAAPMIEELKGSSYKIPKGHFVVRNGFRPNERLIEDTIKTNVERFETSYIAAYPRRGNETEATADSRRRMEYNNQVSLQRGNLRQHYLDQWEIAPTGHPNMPNIQNFRLIDVEDVHDKVEDHFGKIYKVHGLKVVLDKIQGILEDRLRSEKARQQPYTFETQRTVVPRLESPSSIAHVMDEVSAPSLDNIETNVFPFTKAELSQQVEVVRPTLRQTQLQSLWRNLSGPRTSQFQREYADDLRKSIDALRDFQGNTGSKELPIPIELLEEHVSDWGQYVGDIEKAIRSRLEPIYFNRSIRVIAGQEILYKAGLWPRVTVFTLLRLLSYHSSADPIDGGWKKAIVAYGIGLRELRRAERLRELAMREDVLGFWEALADDPRVNWNAMDNPDWLLLELENNFCMRDVQAEIAKEMINPTSGKSSVMQLNMGEGKSSVIIPAVAATLANGAKLVRVVVLKPLSREMFNLLRAKLGGLCSRRIYFLPFHRGLKIGYEEAQLIRSIYKECMDDGSILLVQNEHLLSFKLLGLEKVCSEGEDVNIGVDLYRAQKWLDANSRDLLDESDEILRVNHTLVYTVGTQGPMDNQPYRWLDLLKFFDVVKAQISDIHSEFPQGFEVTPKHESSFPYLRILQIKASDALMRAVAVELVFGDAPGRQWFATINPEHRKSILKFVKEKQITDEEMAELREILRGGNMWGAALLFRGLIAHDILRYCLQEKRWRVDYGAHFERTLLAVPYKAKDTPSSASDFAHPEVLLSLTCLSWYNYGLEDEDIKRAFYLVSSTENPDDEYRKWVAGIQNIPAHLQSLQGVNVENAEEFTAVISPMFRFNKAIIDFCLENFVFPQFAKRNPFKLTSSGWDIVEMKPNLTSGFSGTNDNKYLLPLSIEQHDLESHAHTNALVLNYLLATENNHFIRAAIPRTKEKMSVEELLNTVVEQNPPISVLLDVGAQVLELGNQEVAKEWLHRAARADPEKWQAAIFFNSKDEICVIDRVGRVELLMTSNFARQMESCLCYLDDAHTRGTDLQFPLHSRALVTLGPRTTKDRLIQGAMRMRKLGKGHSVVFCAPPDIESKILAISNKPRVENVDILKWVLRETCHQTKKNASLWAAQGGNYVERKLAQNDYDLRHDWKLLRDRLFEPERLSLQDLYTVKIGPQESFVSRLSRLNISTQEDIVKIRTHCEMFDIENFDEMNGELDEEHEREVEQEIETEREVQRPPPAKPHLHSTNSDVKKFIRKGTLPKQWASAGIFPAIDSLRHTSFWKSVRTGSWSTRLLVSLDFARTVDMLTSMEVKGRLDFQDEFIRPVCYILSLNKSQRRKAALLMVSPFEVNELIDEIKSSKFVHLHVYMPKVTKSMNSFENLKSMNIGKTYSSKWCVPAVLMDQLNLFAGQLYFRHRIAYLRTAEWLSLRTPETHPNAYWEEDGFVPPGQRRLKPDANGEVHEFKSTFNKSPVECIQKLVSMRRKGFRYEPTHLGQLLHGKLIPADEFDEEDSELELMFNEDDAVSAEEDDDEDENDRDIKEELDPFGFSAETRRNQVQVDEEMEDADGIEEDAEGEPADSEDDSLSRVKTEPPNDEYEYGYGEEDRDVSQEYSSDSGHVGHSRSARAAYLESESDDDPEDPDEDMGGNLDVDSGRDSEMTSDW</sequence>
<keyword evidence="3" id="KW-0645">Protease</keyword>
<comment type="catalytic activity">
    <reaction evidence="1">
        <text>Thiol-dependent hydrolysis of ester, thioester, amide, peptide and isopeptide bonds formed by the C-terminal Gly of ubiquitin (a 76-residue protein attached to proteins as an intracellular targeting signal).</text>
        <dbReference type="EC" id="3.4.19.12"/>
    </reaction>
</comment>
<organism evidence="11 12">
    <name type="scientific">Orbilia ellipsospora</name>
    <dbReference type="NCBI Taxonomy" id="2528407"/>
    <lineage>
        <taxon>Eukaryota</taxon>
        <taxon>Fungi</taxon>
        <taxon>Dikarya</taxon>
        <taxon>Ascomycota</taxon>
        <taxon>Pezizomycotina</taxon>
        <taxon>Orbiliomycetes</taxon>
        <taxon>Orbiliales</taxon>
        <taxon>Orbiliaceae</taxon>
        <taxon>Orbilia</taxon>
    </lineage>
</organism>
<feature type="compositionally biased region" description="Basic and acidic residues" evidence="7">
    <location>
        <begin position="1638"/>
        <end position="1650"/>
    </location>
</feature>
<proteinExistence type="predicted"/>
<feature type="domain" description="DUF3638" evidence="8">
    <location>
        <begin position="2198"/>
        <end position="2421"/>
    </location>
</feature>
<evidence type="ECO:0000256" key="4">
    <source>
        <dbReference type="ARBA" id="ARBA00022786"/>
    </source>
</evidence>
<dbReference type="Pfam" id="PF20255">
    <property type="entry name" value="DUF6606"/>
    <property type="match status" value="1"/>
</dbReference>
<name>A0AAV9X4K9_9PEZI</name>
<evidence type="ECO:0000256" key="7">
    <source>
        <dbReference type="SAM" id="MobiDB-lite"/>
    </source>
</evidence>